<feature type="region of interest" description="Disordered" evidence="3">
    <location>
        <begin position="1"/>
        <end position="21"/>
    </location>
</feature>
<protein>
    <submittedName>
        <fullName evidence="4">SDR family NAD(P)-dependent oxidoreductase</fullName>
    </submittedName>
</protein>
<dbReference type="Gene3D" id="3.40.50.720">
    <property type="entry name" value="NAD(P)-binding Rossmann-like Domain"/>
    <property type="match status" value="1"/>
</dbReference>
<reference evidence="4" key="1">
    <citation type="submission" date="2022-04" db="EMBL/GenBank/DDBJ databases">
        <title>Genomic comparison of 19 strains of Xanthomonas nasturtii, a newly emerging watercress pathogen.</title>
        <authorList>
            <person name="Harrison J."/>
            <person name="Greer S."/>
            <person name="Hussain R."/>
            <person name="Lascelles D."/>
            <person name="Roberts M."/>
            <person name="Carter B."/>
            <person name="Bryning A."/>
            <person name="Carroll S."/>
            <person name="Aspin A."/>
            <person name="Cruz L."/>
            <person name="Cruz J."/>
            <person name="Grant M."/>
            <person name="Vicente J."/>
            <person name="Studholme D.J."/>
        </authorList>
    </citation>
    <scope>NUCLEOTIDE SEQUENCE</scope>
    <source>
        <strain evidence="4">10016B</strain>
    </source>
</reference>
<comment type="similarity">
    <text evidence="1">Belongs to the short-chain dehydrogenases/reductases (SDR) family.</text>
</comment>
<dbReference type="InterPro" id="IPR002347">
    <property type="entry name" value="SDR_fam"/>
</dbReference>
<keyword evidence="5" id="KW-1185">Reference proteome</keyword>
<dbReference type="RefSeq" id="WP_239686994.1">
    <property type="nucleotide sequence ID" value="NZ_CP142004.2"/>
</dbReference>
<evidence type="ECO:0000256" key="3">
    <source>
        <dbReference type="SAM" id="MobiDB-lite"/>
    </source>
</evidence>
<sequence>MALITGASSGIGNATAKKPAAAGMKVGLAARRTDRLQALKSDIEQAGGQALVLEMDVANKDSVNAGVAALIAAYGAIDGLVNNAGIMHLMP</sequence>
<dbReference type="PANTHER" id="PTHR44196">
    <property type="entry name" value="DEHYDROGENASE/REDUCTASE SDR FAMILY MEMBER 7B"/>
    <property type="match status" value="1"/>
</dbReference>
<dbReference type="Pfam" id="PF00106">
    <property type="entry name" value="adh_short"/>
    <property type="match status" value="1"/>
</dbReference>
<evidence type="ECO:0000256" key="2">
    <source>
        <dbReference type="ARBA" id="ARBA00023002"/>
    </source>
</evidence>
<proteinExistence type="inferred from homology"/>
<gene>
    <name evidence="4" type="ORF">M3O51_14330</name>
</gene>
<dbReference type="SUPFAM" id="SSF51735">
    <property type="entry name" value="NAD(P)-binding Rossmann-fold domains"/>
    <property type="match status" value="1"/>
</dbReference>
<dbReference type="Proteomes" id="UP001167357">
    <property type="component" value="Unassembled WGS sequence"/>
</dbReference>
<name>A0ABT0LT30_9XANT</name>
<evidence type="ECO:0000313" key="5">
    <source>
        <dbReference type="Proteomes" id="UP001167357"/>
    </source>
</evidence>
<feature type="compositionally biased region" description="Polar residues" evidence="3">
    <location>
        <begin position="1"/>
        <end position="12"/>
    </location>
</feature>
<evidence type="ECO:0000256" key="1">
    <source>
        <dbReference type="ARBA" id="ARBA00006484"/>
    </source>
</evidence>
<dbReference type="PRINTS" id="PR00081">
    <property type="entry name" value="GDHRDH"/>
</dbReference>
<accession>A0ABT0LT30</accession>
<dbReference type="EMBL" id="JAMBED010000033">
    <property type="protein sequence ID" value="MCL1552446.1"/>
    <property type="molecule type" value="Genomic_DNA"/>
</dbReference>
<dbReference type="PANTHER" id="PTHR44196:SF1">
    <property type="entry name" value="DEHYDROGENASE_REDUCTASE SDR FAMILY MEMBER 7B"/>
    <property type="match status" value="1"/>
</dbReference>
<organism evidence="4 5">
    <name type="scientific">Xanthomonas nasturtii</name>
    <dbReference type="NCBI Taxonomy" id="1843581"/>
    <lineage>
        <taxon>Bacteria</taxon>
        <taxon>Pseudomonadati</taxon>
        <taxon>Pseudomonadota</taxon>
        <taxon>Gammaproteobacteria</taxon>
        <taxon>Lysobacterales</taxon>
        <taxon>Lysobacteraceae</taxon>
        <taxon>Xanthomonas</taxon>
    </lineage>
</organism>
<keyword evidence="2" id="KW-0560">Oxidoreductase</keyword>
<comment type="caution">
    <text evidence="4">The sequence shown here is derived from an EMBL/GenBank/DDBJ whole genome shotgun (WGS) entry which is preliminary data.</text>
</comment>
<evidence type="ECO:0000313" key="4">
    <source>
        <dbReference type="EMBL" id="MCL1552446.1"/>
    </source>
</evidence>
<dbReference type="InterPro" id="IPR036291">
    <property type="entry name" value="NAD(P)-bd_dom_sf"/>
</dbReference>